<name>A0A9D4CEU0_DREPO</name>
<evidence type="ECO:0000313" key="2">
    <source>
        <dbReference type="Proteomes" id="UP000828390"/>
    </source>
</evidence>
<organism evidence="1 2">
    <name type="scientific">Dreissena polymorpha</name>
    <name type="common">Zebra mussel</name>
    <name type="synonym">Mytilus polymorpha</name>
    <dbReference type="NCBI Taxonomy" id="45954"/>
    <lineage>
        <taxon>Eukaryota</taxon>
        <taxon>Metazoa</taxon>
        <taxon>Spiralia</taxon>
        <taxon>Lophotrochozoa</taxon>
        <taxon>Mollusca</taxon>
        <taxon>Bivalvia</taxon>
        <taxon>Autobranchia</taxon>
        <taxon>Heteroconchia</taxon>
        <taxon>Euheterodonta</taxon>
        <taxon>Imparidentia</taxon>
        <taxon>Neoheterodontei</taxon>
        <taxon>Myida</taxon>
        <taxon>Dreissenoidea</taxon>
        <taxon>Dreissenidae</taxon>
        <taxon>Dreissena</taxon>
    </lineage>
</organism>
<comment type="caution">
    <text evidence="1">The sequence shown here is derived from an EMBL/GenBank/DDBJ whole genome shotgun (WGS) entry which is preliminary data.</text>
</comment>
<proteinExistence type="predicted"/>
<reference evidence="1" key="1">
    <citation type="journal article" date="2019" name="bioRxiv">
        <title>The Genome of the Zebra Mussel, Dreissena polymorpha: A Resource for Invasive Species Research.</title>
        <authorList>
            <person name="McCartney M.A."/>
            <person name="Auch B."/>
            <person name="Kono T."/>
            <person name="Mallez S."/>
            <person name="Zhang Y."/>
            <person name="Obille A."/>
            <person name="Becker A."/>
            <person name="Abrahante J.E."/>
            <person name="Garbe J."/>
            <person name="Badalamenti J.P."/>
            <person name="Herman A."/>
            <person name="Mangelson H."/>
            <person name="Liachko I."/>
            <person name="Sullivan S."/>
            <person name="Sone E.D."/>
            <person name="Koren S."/>
            <person name="Silverstein K.A.T."/>
            <person name="Beckman K.B."/>
            <person name="Gohl D.M."/>
        </authorList>
    </citation>
    <scope>NUCLEOTIDE SEQUENCE</scope>
    <source>
        <strain evidence="1">Duluth1</strain>
        <tissue evidence="1">Whole animal</tissue>
    </source>
</reference>
<dbReference type="AlphaFoldDB" id="A0A9D4CEU0"/>
<dbReference type="Proteomes" id="UP000828390">
    <property type="component" value="Unassembled WGS sequence"/>
</dbReference>
<sequence length="59" mass="6291">MDTMCFTCLDKYVLKHARALGTFPCRTSGLGLPVPEGGTNTRARLAVPGGHVPCKVKMS</sequence>
<dbReference type="EMBL" id="JAIWYP010000012">
    <property type="protein sequence ID" value="KAH3723587.1"/>
    <property type="molecule type" value="Genomic_DNA"/>
</dbReference>
<reference evidence="1" key="2">
    <citation type="submission" date="2020-11" db="EMBL/GenBank/DDBJ databases">
        <authorList>
            <person name="McCartney M.A."/>
            <person name="Auch B."/>
            <person name="Kono T."/>
            <person name="Mallez S."/>
            <person name="Becker A."/>
            <person name="Gohl D.M."/>
            <person name="Silverstein K.A.T."/>
            <person name="Koren S."/>
            <person name="Bechman K.B."/>
            <person name="Herman A."/>
            <person name="Abrahante J.E."/>
            <person name="Garbe J."/>
        </authorList>
    </citation>
    <scope>NUCLEOTIDE SEQUENCE</scope>
    <source>
        <strain evidence="1">Duluth1</strain>
        <tissue evidence="1">Whole animal</tissue>
    </source>
</reference>
<keyword evidence="2" id="KW-1185">Reference proteome</keyword>
<accession>A0A9D4CEU0</accession>
<protein>
    <submittedName>
        <fullName evidence="1">Uncharacterized protein</fullName>
    </submittedName>
</protein>
<evidence type="ECO:0000313" key="1">
    <source>
        <dbReference type="EMBL" id="KAH3723587.1"/>
    </source>
</evidence>
<gene>
    <name evidence="1" type="ORF">DPMN_049378</name>
</gene>